<accession>D0LVB9</accession>
<dbReference type="EMBL" id="CP001804">
    <property type="protein sequence ID" value="ACY17480.1"/>
    <property type="molecule type" value="Genomic_DNA"/>
</dbReference>
<name>D0LVB9_HALO1</name>
<sequence>MKLRLWSIAACALLALGACKKEPEAPPPLPEVAPASVPVLATLEMPSGRSLGTAGRLLDEVAPGTALEVESGLPEALAGALGLSSLDGADLDAPVRAVVLDPKAHPQPVVLLVRVADADTLAATVGQGKSGDNEDEDEDTDKAEGQNQLALERRGELALIGAGEAVATAHDFAFGTLAARPAPAAPHAIAYLGPALDSFRSDIDAAKSQIGMLLALSAGGDSAAQMAVAIQAYFDLMLATLEQGERIELRVAESGQSSGLELSLHARADTTLAGFVAAQAASDFALLSSLPALEQATLYMAGSMALGPADEGALELAKTVMSGLLGAAIGDQLADTFEPWMALFSGRVAMVASVRETGSQMVQVAEVSDAEQAIAFSRRFFEALASQGQRFTVAGVEQKLSLEPEAFVHEGVPVMMHRTEVLAAEDPEVEALAQQGALADESYMAGVDGKLAMATGDADAMRGLIDTIAGRAPALKPDGLLGQALAISRARRDSALILMNLQGLGELDAPAGALLSMGFGDGAVRLLLAPMR</sequence>
<dbReference type="OrthoDB" id="9824356at2"/>
<organism evidence="3 4">
    <name type="scientific">Haliangium ochraceum (strain DSM 14365 / JCM 11303 / SMP-2)</name>
    <dbReference type="NCBI Taxonomy" id="502025"/>
    <lineage>
        <taxon>Bacteria</taxon>
        <taxon>Pseudomonadati</taxon>
        <taxon>Myxococcota</taxon>
        <taxon>Polyangia</taxon>
        <taxon>Haliangiales</taxon>
        <taxon>Kofleriaceae</taxon>
        <taxon>Haliangium</taxon>
    </lineage>
</organism>
<feature type="region of interest" description="Disordered" evidence="1">
    <location>
        <begin position="124"/>
        <end position="145"/>
    </location>
</feature>
<evidence type="ECO:0000313" key="3">
    <source>
        <dbReference type="EMBL" id="ACY17480.1"/>
    </source>
</evidence>
<dbReference type="RefSeq" id="WP_012830072.1">
    <property type="nucleotide sequence ID" value="NC_013440.1"/>
</dbReference>
<protein>
    <recommendedName>
        <fullName evidence="5">Lipoprotein</fullName>
    </recommendedName>
</protein>
<proteinExistence type="predicted"/>
<evidence type="ECO:0000256" key="1">
    <source>
        <dbReference type="SAM" id="MobiDB-lite"/>
    </source>
</evidence>
<reference evidence="3 4" key="1">
    <citation type="journal article" date="2010" name="Stand. Genomic Sci.">
        <title>Complete genome sequence of Haliangium ochraceum type strain (SMP-2).</title>
        <authorList>
            <consortium name="US DOE Joint Genome Institute (JGI-PGF)"/>
            <person name="Ivanova N."/>
            <person name="Daum C."/>
            <person name="Lang E."/>
            <person name="Abt B."/>
            <person name="Kopitz M."/>
            <person name="Saunders E."/>
            <person name="Lapidus A."/>
            <person name="Lucas S."/>
            <person name="Glavina Del Rio T."/>
            <person name="Nolan M."/>
            <person name="Tice H."/>
            <person name="Copeland A."/>
            <person name="Cheng J.F."/>
            <person name="Chen F."/>
            <person name="Bruce D."/>
            <person name="Goodwin L."/>
            <person name="Pitluck S."/>
            <person name="Mavromatis K."/>
            <person name="Pati A."/>
            <person name="Mikhailova N."/>
            <person name="Chen A."/>
            <person name="Palaniappan K."/>
            <person name="Land M."/>
            <person name="Hauser L."/>
            <person name="Chang Y.J."/>
            <person name="Jeffries C.D."/>
            <person name="Detter J.C."/>
            <person name="Brettin T."/>
            <person name="Rohde M."/>
            <person name="Goker M."/>
            <person name="Bristow J."/>
            <person name="Markowitz V."/>
            <person name="Eisen J.A."/>
            <person name="Hugenholtz P."/>
            <person name="Kyrpides N.C."/>
            <person name="Klenk H.P."/>
        </authorList>
    </citation>
    <scope>NUCLEOTIDE SEQUENCE [LARGE SCALE GENOMIC DNA]</scope>
    <source>
        <strain evidence="4">DSM 14365 / CIP 107738 / JCM 11303 / AJ 13395 / SMP-2</strain>
    </source>
</reference>
<keyword evidence="4" id="KW-1185">Reference proteome</keyword>
<feature type="signal peptide" evidence="2">
    <location>
        <begin position="1"/>
        <end position="20"/>
    </location>
</feature>
<evidence type="ECO:0000313" key="4">
    <source>
        <dbReference type="Proteomes" id="UP000001880"/>
    </source>
</evidence>
<dbReference type="Proteomes" id="UP000001880">
    <property type="component" value="Chromosome"/>
</dbReference>
<evidence type="ECO:0000256" key="2">
    <source>
        <dbReference type="SAM" id="SignalP"/>
    </source>
</evidence>
<gene>
    <name evidence="3" type="ordered locus">Hoch_4991</name>
</gene>
<evidence type="ECO:0008006" key="5">
    <source>
        <dbReference type="Google" id="ProtNLM"/>
    </source>
</evidence>
<dbReference type="PROSITE" id="PS51257">
    <property type="entry name" value="PROKAR_LIPOPROTEIN"/>
    <property type="match status" value="1"/>
</dbReference>
<dbReference type="KEGG" id="hoh:Hoch_4991"/>
<dbReference type="HOGENOM" id="CLU_511687_0_0_7"/>
<keyword evidence="2" id="KW-0732">Signal</keyword>
<dbReference type="AlphaFoldDB" id="D0LVB9"/>
<feature type="chain" id="PRO_5003011569" description="Lipoprotein" evidence="2">
    <location>
        <begin position="21"/>
        <end position="532"/>
    </location>
</feature>
<dbReference type="STRING" id="502025.Hoch_4991"/>